<reference evidence="2" key="2">
    <citation type="submission" date="2023-01" db="EMBL/GenBank/DDBJ databases">
        <title>Human gut microbiome strain richness.</title>
        <authorList>
            <person name="Chen-Liaw A."/>
        </authorList>
    </citation>
    <scope>NUCLEOTIDE SEQUENCE</scope>
    <source>
        <strain evidence="2">1001217st2_G6_1001217B_191108</strain>
    </source>
</reference>
<dbReference type="AlphaFoldDB" id="A0A3E3AJR8"/>
<keyword evidence="1" id="KW-0812">Transmembrane</keyword>
<dbReference type="EMBL" id="QUSL01000002">
    <property type="protein sequence ID" value="RGD86986.1"/>
    <property type="molecule type" value="Genomic_DNA"/>
</dbReference>
<evidence type="ECO:0000313" key="4">
    <source>
        <dbReference type="Proteomes" id="UP000261032"/>
    </source>
</evidence>
<feature type="transmembrane region" description="Helical" evidence="1">
    <location>
        <begin position="65"/>
        <end position="86"/>
    </location>
</feature>
<accession>A0A3E3AJR8</accession>
<sequence length="96" mass="11112">MYCSNCNHEFKAASFAYKARQRCPECGTLMQIQFPSGMGFIPIIVAILPAVYMVSVLQFDLLVGLSVFILVYWPIEVIMNILLIYFDKYRLYEVDQ</sequence>
<evidence type="ECO:0000256" key="1">
    <source>
        <dbReference type="SAM" id="Phobius"/>
    </source>
</evidence>
<feature type="transmembrane region" description="Helical" evidence="1">
    <location>
        <begin position="39"/>
        <end position="59"/>
    </location>
</feature>
<evidence type="ECO:0000313" key="2">
    <source>
        <dbReference type="EMBL" id="MDB7082311.1"/>
    </source>
</evidence>
<reference evidence="3 4" key="1">
    <citation type="submission" date="2018-08" db="EMBL/GenBank/DDBJ databases">
        <title>A genome reference for cultivated species of the human gut microbiota.</title>
        <authorList>
            <person name="Zou Y."/>
            <person name="Xue W."/>
            <person name="Luo G."/>
        </authorList>
    </citation>
    <scope>NUCLEOTIDE SEQUENCE [LARGE SCALE GENOMIC DNA]</scope>
    <source>
        <strain evidence="3 4">OM06-4</strain>
    </source>
</reference>
<dbReference type="RefSeq" id="WP_003536575.1">
    <property type="nucleotide sequence ID" value="NZ_AP031443.1"/>
</dbReference>
<comment type="caution">
    <text evidence="3">The sequence shown here is derived from an EMBL/GenBank/DDBJ whole genome shotgun (WGS) entry which is preliminary data.</text>
</comment>
<proteinExistence type="predicted"/>
<organism evidence="3 4">
    <name type="scientific">Thomasclavelia ramosa</name>
    <dbReference type="NCBI Taxonomy" id="1547"/>
    <lineage>
        <taxon>Bacteria</taxon>
        <taxon>Bacillati</taxon>
        <taxon>Bacillota</taxon>
        <taxon>Erysipelotrichia</taxon>
        <taxon>Erysipelotrichales</taxon>
        <taxon>Coprobacillaceae</taxon>
        <taxon>Thomasclavelia</taxon>
    </lineage>
</organism>
<keyword evidence="1" id="KW-0472">Membrane</keyword>
<keyword evidence="1" id="KW-1133">Transmembrane helix</keyword>
<evidence type="ECO:0008006" key="5">
    <source>
        <dbReference type="Google" id="ProtNLM"/>
    </source>
</evidence>
<name>A0A3E3AJR8_9FIRM</name>
<dbReference type="Proteomes" id="UP000261032">
    <property type="component" value="Unassembled WGS sequence"/>
</dbReference>
<dbReference type="GeneID" id="64195286"/>
<dbReference type="EMBL" id="JAQLKE010000001">
    <property type="protein sequence ID" value="MDB7082311.1"/>
    <property type="molecule type" value="Genomic_DNA"/>
</dbReference>
<protein>
    <recommendedName>
        <fullName evidence="5">CXXC-20-CXXC protein</fullName>
    </recommendedName>
</protein>
<dbReference type="Proteomes" id="UP001211987">
    <property type="component" value="Unassembled WGS sequence"/>
</dbReference>
<gene>
    <name evidence="3" type="ORF">DXB93_02125</name>
    <name evidence="2" type="ORF">PM738_00735</name>
</gene>
<evidence type="ECO:0000313" key="3">
    <source>
        <dbReference type="EMBL" id="RGD86986.1"/>
    </source>
</evidence>